<evidence type="ECO:0000313" key="2">
    <source>
        <dbReference type="WBParaSite" id="PgR018_g079_t01"/>
    </source>
</evidence>
<proteinExistence type="predicted"/>
<sequence>CKEGMCLLQIYISFTEVVVLTGSIFRSAVTVDREEMQVRLTESRKEEDADGSPEELNWMGCRWNSRQYRKHRKFRSKKL</sequence>
<protein>
    <submittedName>
        <fullName evidence="2">Uncharacterized protein</fullName>
    </submittedName>
</protein>
<dbReference type="Proteomes" id="UP000887569">
    <property type="component" value="Unplaced"/>
</dbReference>
<dbReference type="AlphaFoldDB" id="A0A915AY42"/>
<reference evidence="2" key="1">
    <citation type="submission" date="2022-11" db="UniProtKB">
        <authorList>
            <consortium name="WormBaseParasite"/>
        </authorList>
    </citation>
    <scope>IDENTIFICATION</scope>
</reference>
<accession>A0A915AY42</accession>
<evidence type="ECO:0000313" key="1">
    <source>
        <dbReference type="Proteomes" id="UP000887569"/>
    </source>
</evidence>
<organism evidence="1 2">
    <name type="scientific">Parascaris univalens</name>
    <name type="common">Nematode worm</name>
    <dbReference type="NCBI Taxonomy" id="6257"/>
    <lineage>
        <taxon>Eukaryota</taxon>
        <taxon>Metazoa</taxon>
        <taxon>Ecdysozoa</taxon>
        <taxon>Nematoda</taxon>
        <taxon>Chromadorea</taxon>
        <taxon>Rhabditida</taxon>
        <taxon>Spirurina</taxon>
        <taxon>Ascaridomorpha</taxon>
        <taxon>Ascaridoidea</taxon>
        <taxon>Ascarididae</taxon>
        <taxon>Parascaris</taxon>
    </lineage>
</organism>
<name>A0A915AY42_PARUN</name>
<dbReference type="WBParaSite" id="PgR018_g079_t01">
    <property type="protein sequence ID" value="PgR018_g079_t01"/>
    <property type="gene ID" value="PgR018_g079"/>
</dbReference>
<keyword evidence="1" id="KW-1185">Reference proteome</keyword>